<keyword evidence="1" id="KW-1133">Transmembrane helix</keyword>
<gene>
    <name evidence="2" type="ORF">ACFSX4_09795</name>
</gene>
<accession>A0ABW5WVC0</accession>
<name>A0ABW5WVC0_9STAP</name>
<organism evidence="2 3">
    <name type="scientific">Corticicoccus populi</name>
    <dbReference type="NCBI Taxonomy" id="1812821"/>
    <lineage>
        <taxon>Bacteria</taxon>
        <taxon>Bacillati</taxon>
        <taxon>Bacillota</taxon>
        <taxon>Bacilli</taxon>
        <taxon>Bacillales</taxon>
        <taxon>Staphylococcaceae</taxon>
        <taxon>Corticicoccus</taxon>
    </lineage>
</organism>
<evidence type="ECO:0000313" key="3">
    <source>
        <dbReference type="Proteomes" id="UP001597519"/>
    </source>
</evidence>
<keyword evidence="1" id="KW-0812">Transmembrane</keyword>
<feature type="transmembrane region" description="Helical" evidence="1">
    <location>
        <begin position="51"/>
        <end position="69"/>
    </location>
</feature>
<reference evidence="3" key="1">
    <citation type="journal article" date="2019" name="Int. J. Syst. Evol. Microbiol.">
        <title>The Global Catalogue of Microorganisms (GCM) 10K type strain sequencing project: providing services to taxonomists for standard genome sequencing and annotation.</title>
        <authorList>
            <consortium name="The Broad Institute Genomics Platform"/>
            <consortium name="The Broad Institute Genome Sequencing Center for Infectious Disease"/>
            <person name="Wu L."/>
            <person name="Ma J."/>
        </authorList>
    </citation>
    <scope>NUCLEOTIDE SEQUENCE [LARGE SCALE GENOMIC DNA]</scope>
    <source>
        <strain evidence="3">KCTC 33575</strain>
    </source>
</reference>
<keyword evidence="3" id="KW-1185">Reference proteome</keyword>
<comment type="caution">
    <text evidence="2">The sequence shown here is derived from an EMBL/GenBank/DDBJ whole genome shotgun (WGS) entry which is preliminary data.</text>
</comment>
<protein>
    <recommendedName>
        <fullName evidence="4">DUF4179 domain-containing protein</fullName>
    </recommendedName>
</protein>
<dbReference type="RefSeq" id="WP_377774089.1">
    <property type="nucleotide sequence ID" value="NZ_JBHUOQ010000004.1"/>
</dbReference>
<dbReference type="Proteomes" id="UP001597519">
    <property type="component" value="Unassembled WGS sequence"/>
</dbReference>
<proteinExistence type="predicted"/>
<evidence type="ECO:0000256" key="1">
    <source>
        <dbReference type="SAM" id="Phobius"/>
    </source>
</evidence>
<evidence type="ECO:0008006" key="4">
    <source>
        <dbReference type="Google" id="ProtNLM"/>
    </source>
</evidence>
<sequence>MSKIYEKFNDINAGDVSSEPMHTSEIEHYYSNFKGKNSNKKTTGRFKQKRYVLALAAAVILLLSPLLMLNQTIQAQVSQFLEELNFNLTDVFSEDASRYTVAMNQTIEYEDIGIRITDLMVGDEFIIYSFHVELPEGAEGARMMLKAVINDNITATRFTAHGTHPETDGNIESTVITQPFTTAIPDGELSIEIFVEELFFFYDNGNERVHYYDLGSFHTTASIEPLKKDTQSITLDQTVFFGDDSVHLNSFNLSPIDAYFSLSAEPSDERHYILLTDEKGLEYYFIENSVSQNSDRSYAMLENDYFEDENIGDIQSLNEASELTVSILKLPELVNFSGDKRFKDTDIIIHTK</sequence>
<dbReference type="EMBL" id="JBHUOQ010000004">
    <property type="protein sequence ID" value="MFD2830750.1"/>
    <property type="molecule type" value="Genomic_DNA"/>
</dbReference>
<keyword evidence="1" id="KW-0472">Membrane</keyword>
<evidence type="ECO:0000313" key="2">
    <source>
        <dbReference type="EMBL" id="MFD2830750.1"/>
    </source>
</evidence>